<keyword evidence="2" id="KW-1185">Reference proteome</keyword>
<sequence length="92" mass="10556">MGLNIYINISRIKQDQSSIKNIKERPTSCRSIPQSSSDFKEKNEEIVAVGFERGKETKEKDVMGSPTVIISIESYHRGRSRRQTNSARIRSR</sequence>
<dbReference type="AlphaFoldDB" id="A0A154PDC2"/>
<evidence type="ECO:0000313" key="1">
    <source>
        <dbReference type="EMBL" id="KZC09200.1"/>
    </source>
</evidence>
<reference evidence="1 2" key="1">
    <citation type="submission" date="2015-07" db="EMBL/GenBank/DDBJ databases">
        <title>The genome of Dufourea novaeangliae.</title>
        <authorList>
            <person name="Pan H."/>
            <person name="Kapheim K."/>
        </authorList>
    </citation>
    <scope>NUCLEOTIDE SEQUENCE [LARGE SCALE GENOMIC DNA]</scope>
    <source>
        <strain evidence="1">0120121106</strain>
        <tissue evidence="1">Whole body</tissue>
    </source>
</reference>
<dbReference type="EMBL" id="KQ434868">
    <property type="protein sequence ID" value="KZC09200.1"/>
    <property type="molecule type" value="Genomic_DNA"/>
</dbReference>
<gene>
    <name evidence="1" type="ORF">WN55_00936</name>
</gene>
<protein>
    <submittedName>
        <fullName evidence="1">Uncharacterized protein</fullName>
    </submittedName>
</protein>
<proteinExistence type="predicted"/>
<evidence type="ECO:0000313" key="2">
    <source>
        <dbReference type="Proteomes" id="UP000076502"/>
    </source>
</evidence>
<name>A0A154PDC2_DUFNO</name>
<accession>A0A154PDC2</accession>
<organism evidence="1 2">
    <name type="scientific">Dufourea novaeangliae</name>
    <name type="common">Sweat bee</name>
    <dbReference type="NCBI Taxonomy" id="178035"/>
    <lineage>
        <taxon>Eukaryota</taxon>
        <taxon>Metazoa</taxon>
        <taxon>Ecdysozoa</taxon>
        <taxon>Arthropoda</taxon>
        <taxon>Hexapoda</taxon>
        <taxon>Insecta</taxon>
        <taxon>Pterygota</taxon>
        <taxon>Neoptera</taxon>
        <taxon>Endopterygota</taxon>
        <taxon>Hymenoptera</taxon>
        <taxon>Apocrita</taxon>
        <taxon>Aculeata</taxon>
        <taxon>Apoidea</taxon>
        <taxon>Anthophila</taxon>
        <taxon>Halictidae</taxon>
        <taxon>Rophitinae</taxon>
        <taxon>Dufourea</taxon>
    </lineage>
</organism>
<dbReference type="Proteomes" id="UP000076502">
    <property type="component" value="Unassembled WGS sequence"/>
</dbReference>